<evidence type="ECO:0000313" key="3">
    <source>
        <dbReference type="WBParaSite" id="MhA1_Contig41.frz3.gene9"/>
    </source>
</evidence>
<dbReference type="AlphaFoldDB" id="A0A1I8BQ14"/>
<feature type="transmembrane region" description="Helical" evidence="1">
    <location>
        <begin position="6"/>
        <end position="23"/>
    </location>
</feature>
<accession>A0A1I8BQ14</accession>
<protein>
    <submittedName>
        <fullName evidence="3">Uncharacterized protein</fullName>
    </submittedName>
</protein>
<keyword evidence="1" id="KW-0812">Transmembrane</keyword>
<organism evidence="2 3">
    <name type="scientific">Meloidogyne hapla</name>
    <name type="common">Root-knot nematode worm</name>
    <dbReference type="NCBI Taxonomy" id="6305"/>
    <lineage>
        <taxon>Eukaryota</taxon>
        <taxon>Metazoa</taxon>
        <taxon>Ecdysozoa</taxon>
        <taxon>Nematoda</taxon>
        <taxon>Chromadorea</taxon>
        <taxon>Rhabditida</taxon>
        <taxon>Tylenchina</taxon>
        <taxon>Tylenchomorpha</taxon>
        <taxon>Tylenchoidea</taxon>
        <taxon>Meloidogynidae</taxon>
        <taxon>Meloidogyninae</taxon>
        <taxon>Meloidogyne</taxon>
    </lineage>
</organism>
<dbReference type="WBParaSite" id="MhA1_Contig41.frz3.gene9">
    <property type="protein sequence ID" value="MhA1_Contig41.frz3.gene9"/>
    <property type="gene ID" value="MhA1_Contig41.frz3.gene9"/>
</dbReference>
<keyword evidence="2" id="KW-1185">Reference proteome</keyword>
<keyword evidence="1" id="KW-1133">Transmembrane helix</keyword>
<evidence type="ECO:0000313" key="2">
    <source>
        <dbReference type="Proteomes" id="UP000095281"/>
    </source>
</evidence>
<sequence length="395" mass="45130">MDGLLLILLSWFVVSLICYFFILRYNRRRQSTTTINNNINRGQHNDGSILMHDVANWLVWGTGEKSTKINEQFAILLTKSLNESSRRLQEQGQPEMHFDAIQLQQGSTNSTLKDFHVRPNRSPGNHLSISGKVFIENTTNEIQPKINIWVTLYEQQIDTNLNKGETIIKKTSKIENPRNYGIIIEEMNGEAEVRLAQIAGELFIIACFSGRPDVKLKILEPTAEKAMESFVVEFARKCILGAVLNFSLGELLYPDEETTARPQKFPLAEGELSEHLRETHFLHIHLMELRELQDGLINSSNERPFVCIELDEPSSERFLSPKGHLDAHSGNYWFWHDGEANFELAIAPTGGELLFELFTETPSFSNEKEIDLPPTAIYGTVRQRSFLFLLKLPKN</sequence>
<reference evidence="3" key="1">
    <citation type="submission" date="2016-11" db="UniProtKB">
        <authorList>
            <consortium name="WormBaseParasite"/>
        </authorList>
    </citation>
    <scope>IDENTIFICATION</scope>
</reference>
<dbReference type="Proteomes" id="UP000095281">
    <property type="component" value="Unplaced"/>
</dbReference>
<keyword evidence="1" id="KW-0472">Membrane</keyword>
<evidence type="ECO:0000256" key="1">
    <source>
        <dbReference type="SAM" id="Phobius"/>
    </source>
</evidence>
<proteinExistence type="predicted"/>
<name>A0A1I8BQ14_MELHA</name>